<dbReference type="EMBL" id="JAEMGP010000020">
    <property type="protein sequence ID" value="KAG5197310.1"/>
    <property type="molecule type" value="Genomic_DNA"/>
</dbReference>
<reference evidence="1 2" key="1">
    <citation type="submission" date="2020-12" db="EMBL/GenBank/DDBJ databases">
        <title>De novo assembly of Tibetan sheep genome.</title>
        <authorList>
            <person name="Li X."/>
        </authorList>
    </citation>
    <scope>NUCLEOTIDE SEQUENCE [LARGE SCALE GENOMIC DNA]</scope>
    <source>
        <tissue evidence="1">Heart</tissue>
    </source>
</reference>
<comment type="caution">
    <text evidence="1">The sequence shown here is derived from an EMBL/GenBank/DDBJ whole genome shotgun (WGS) entry which is preliminary data.</text>
</comment>
<gene>
    <name evidence="1" type="ORF">JEQ12_010764</name>
</gene>
<organism evidence="1 2">
    <name type="scientific">Ovis aries</name>
    <name type="common">Sheep</name>
    <dbReference type="NCBI Taxonomy" id="9940"/>
    <lineage>
        <taxon>Eukaryota</taxon>
        <taxon>Metazoa</taxon>
        <taxon>Chordata</taxon>
        <taxon>Craniata</taxon>
        <taxon>Vertebrata</taxon>
        <taxon>Euteleostomi</taxon>
        <taxon>Mammalia</taxon>
        <taxon>Eutheria</taxon>
        <taxon>Laurasiatheria</taxon>
        <taxon>Artiodactyla</taxon>
        <taxon>Ruminantia</taxon>
        <taxon>Pecora</taxon>
        <taxon>Bovidae</taxon>
        <taxon>Caprinae</taxon>
        <taxon>Ovis</taxon>
    </lineage>
</organism>
<evidence type="ECO:0000313" key="1">
    <source>
        <dbReference type="EMBL" id="KAG5197310.1"/>
    </source>
</evidence>
<accession>A0A835ZN84</accession>
<dbReference type="AlphaFoldDB" id="A0A835ZN84"/>
<protein>
    <submittedName>
        <fullName evidence="1">Uncharacterized protein</fullName>
    </submittedName>
</protein>
<sequence length="80" mass="9195">MLLRLCVSKLEILQAHYPRSLEQNERADVEASQVVRLQTMSKREGGELSLHERSWNAHGLGRVGFDRNALVVRKDQKEPN</sequence>
<name>A0A835ZN84_SHEEP</name>
<evidence type="ECO:0000313" key="2">
    <source>
        <dbReference type="Proteomes" id="UP000664991"/>
    </source>
</evidence>
<dbReference type="Proteomes" id="UP000664991">
    <property type="component" value="Unassembled WGS sequence"/>
</dbReference>
<proteinExistence type="predicted"/>